<reference evidence="1 3" key="1">
    <citation type="submission" date="2017-04" db="EMBL/GenBank/DDBJ databases">
        <title>Complete genome of Campylobacter concisus ATCC 33237T and draft genomes for an additional eight well characterized C. concisus strains.</title>
        <authorList>
            <person name="Cornelius A.J."/>
            <person name="Miller W.G."/>
            <person name="Lastovica A.J."/>
            <person name="On S.L."/>
            <person name="French N.P."/>
            <person name="Vandenberg O."/>
            <person name="Biggs P.J."/>
        </authorList>
    </citation>
    <scope>NUCLEOTIDE SEQUENCE [LARGE SCALE GENOMIC DNA]</scope>
    <source>
        <strain evidence="1 3">Lasto127.99</strain>
    </source>
</reference>
<accession>A0A1Y5NB75</accession>
<reference evidence="2" key="3">
    <citation type="submission" date="2020-08" db="EMBL/GenBank/DDBJ databases">
        <title>Analysis of Completed Campylobacter concisus Genomes Identified Genomospecies Features, Novel plasmids and Their Association with Severe Ulcerative Colitis.</title>
        <authorList>
            <person name="Zhang L."/>
        </authorList>
    </citation>
    <scope>NUCLEOTIDE SEQUENCE</scope>
    <source>
        <strain evidence="2">P1CDO2</strain>
    </source>
</reference>
<dbReference type="EMBL" id="CP060707">
    <property type="protein sequence ID" value="QPH89968.1"/>
    <property type="molecule type" value="Genomic_DNA"/>
</dbReference>
<reference evidence="2 4" key="2">
    <citation type="journal article" date="2018" name="Emerg. Microbes Infect.">
        <title>Genomic analysis of oral Campylobacter concisus strains identified a potential bacterial molecular marker associated with active Crohn's disease.</title>
        <authorList>
            <person name="Liu F."/>
            <person name="Ma R."/>
            <person name="Tay C.Y.A."/>
            <person name="Octavia S."/>
            <person name="Lan R."/>
            <person name="Chung H.K.L."/>
            <person name="Riordan S.M."/>
            <person name="Grimm M.C."/>
            <person name="Leong R.W."/>
            <person name="Tanaka M.M."/>
            <person name="Connor S."/>
            <person name="Zhang L."/>
        </authorList>
    </citation>
    <scope>NUCLEOTIDE SEQUENCE [LARGE SCALE GENOMIC DNA]</scope>
    <source>
        <strain evidence="2 4">P1CDO2</strain>
    </source>
</reference>
<evidence type="ECO:0000313" key="1">
    <source>
        <dbReference type="EMBL" id="OUT18128.1"/>
    </source>
</evidence>
<dbReference type="Proteomes" id="UP000195893">
    <property type="component" value="Unassembled WGS sequence"/>
</dbReference>
<evidence type="ECO:0000313" key="4">
    <source>
        <dbReference type="Proteomes" id="UP000594508"/>
    </source>
</evidence>
<gene>
    <name evidence="1" type="ORF">B9N60_03245</name>
    <name evidence="2" type="ORF">CVT00_10090</name>
</gene>
<dbReference type="EMBL" id="NDYQ01000004">
    <property type="protein sequence ID" value="OUT18128.1"/>
    <property type="molecule type" value="Genomic_DNA"/>
</dbReference>
<dbReference type="RefSeq" id="WP_087581264.1">
    <property type="nucleotide sequence ID" value="NZ_CABFLX010000025.1"/>
</dbReference>
<evidence type="ECO:0000313" key="3">
    <source>
        <dbReference type="Proteomes" id="UP000195893"/>
    </source>
</evidence>
<name>A0A1Y5NB75_9BACT</name>
<sequence>MTTTIFKGDITPQIAQILQDAYEAIKKIDPQFKMENDGYRLCKEDAKYLKDVAFKAKNSELECVEEDEFKSHKRELLIGLGADESKIF</sequence>
<proteinExistence type="predicted"/>
<dbReference type="AlphaFoldDB" id="A0A1Y5NB75"/>
<protein>
    <submittedName>
        <fullName evidence="1">Uncharacterized protein</fullName>
    </submittedName>
</protein>
<evidence type="ECO:0000313" key="2">
    <source>
        <dbReference type="EMBL" id="QPH89968.1"/>
    </source>
</evidence>
<organism evidence="1 3">
    <name type="scientific">Campylobacter concisus</name>
    <dbReference type="NCBI Taxonomy" id="199"/>
    <lineage>
        <taxon>Bacteria</taxon>
        <taxon>Pseudomonadati</taxon>
        <taxon>Campylobacterota</taxon>
        <taxon>Epsilonproteobacteria</taxon>
        <taxon>Campylobacterales</taxon>
        <taxon>Campylobacteraceae</taxon>
        <taxon>Campylobacter</taxon>
    </lineage>
</organism>
<dbReference type="Proteomes" id="UP000594508">
    <property type="component" value="Chromosome"/>
</dbReference>